<accession>A0A2P2FNZ4</accession>
<evidence type="ECO:0000313" key="2">
    <source>
        <dbReference type="EMBL" id="KFU78449.1"/>
    </source>
</evidence>
<evidence type="ECO:0000313" key="3">
    <source>
        <dbReference type="Proteomes" id="UP000256220"/>
    </source>
</evidence>
<feature type="domain" description="DUF5753" evidence="1">
    <location>
        <begin position="11"/>
        <end position="180"/>
    </location>
</feature>
<dbReference type="InterPro" id="IPR043917">
    <property type="entry name" value="DUF5753"/>
</dbReference>
<dbReference type="Proteomes" id="UP000256220">
    <property type="component" value="Unassembled WGS sequence"/>
</dbReference>
<comment type="caution">
    <text evidence="2">The sequence shown here is derived from an EMBL/GenBank/DDBJ whole genome shotgun (WGS) entry which is preliminary data.</text>
</comment>
<proteinExistence type="predicted"/>
<protein>
    <recommendedName>
        <fullName evidence="1">DUF5753 domain-containing protein</fullName>
    </recommendedName>
</protein>
<sequence>MPDLLPTFDYLHASAKTMTFYEPRRIPSLLQSEQYADVMMRQNRNPKDPLVKEALQARLSRQEVLKGVKGDFGATFYIDETALHDPTMRSVLDEQLLQLMITSSVPHCHVHIIPSDSFDEDIQTAFGLFEDFDDNSVLVVHTATAMLVLEEANDVAPYLRKLNELRETALDERTSIEKINSPVHL</sequence>
<organism evidence="2 3">
    <name type="scientific">Amycolatopsis lurida NRRL 2430</name>
    <dbReference type="NCBI Taxonomy" id="1460371"/>
    <lineage>
        <taxon>Bacteria</taxon>
        <taxon>Bacillati</taxon>
        <taxon>Actinomycetota</taxon>
        <taxon>Actinomycetes</taxon>
        <taxon>Pseudonocardiales</taxon>
        <taxon>Pseudonocardiaceae</taxon>
        <taxon>Amycolatopsis</taxon>
    </lineage>
</organism>
<gene>
    <name evidence="2" type="ORF">BB31_25075</name>
</gene>
<name>A0A2P2FNZ4_AMYLU</name>
<evidence type="ECO:0000259" key="1">
    <source>
        <dbReference type="Pfam" id="PF19054"/>
    </source>
</evidence>
<dbReference type="Pfam" id="PF19054">
    <property type="entry name" value="DUF5753"/>
    <property type="match status" value="1"/>
</dbReference>
<reference evidence="2 3" key="1">
    <citation type="journal article" date="2014" name="Genome Announc.">
        <title>Draft Genome Sequence of Amycolatopsis lurida NRRL 2430, Producer of the Glycopeptide Family Antibiotic Ristocetin.</title>
        <authorList>
            <person name="Kwun M.J."/>
            <person name="Hong H.J."/>
        </authorList>
    </citation>
    <scope>NUCLEOTIDE SEQUENCE [LARGE SCALE GENOMIC DNA]</scope>
    <source>
        <strain evidence="2 3">NRRL 2430</strain>
    </source>
</reference>
<keyword evidence="3" id="KW-1185">Reference proteome</keyword>
<dbReference type="AlphaFoldDB" id="A0A2P2FNZ4"/>
<dbReference type="EMBL" id="JFBM01000024">
    <property type="protein sequence ID" value="KFU78449.1"/>
    <property type="molecule type" value="Genomic_DNA"/>
</dbReference>